<evidence type="ECO:0000313" key="10">
    <source>
        <dbReference type="EMBL" id="MDT0581471.1"/>
    </source>
</evidence>
<dbReference type="RefSeq" id="WP_311360272.1">
    <property type="nucleotide sequence ID" value="NZ_JAVRIE010000001.1"/>
</dbReference>
<protein>
    <submittedName>
        <fullName evidence="10">TolC family protein</fullName>
    </submittedName>
</protein>
<evidence type="ECO:0000256" key="3">
    <source>
        <dbReference type="ARBA" id="ARBA00022448"/>
    </source>
</evidence>
<evidence type="ECO:0000313" key="11">
    <source>
        <dbReference type="Proteomes" id="UP001249020"/>
    </source>
</evidence>
<keyword evidence="6" id="KW-0472">Membrane</keyword>
<organism evidence="10 11">
    <name type="scientific">Brumicola blandensis</name>
    <dbReference type="NCBI Taxonomy" id="3075611"/>
    <lineage>
        <taxon>Bacteria</taxon>
        <taxon>Pseudomonadati</taxon>
        <taxon>Pseudomonadota</taxon>
        <taxon>Gammaproteobacteria</taxon>
        <taxon>Alteromonadales</taxon>
        <taxon>Alteromonadaceae</taxon>
        <taxon>Brumicola</taxon>
    </lineage>
</organism>
<gene>
    <name evidence="10" type="ORF">RM544_02900</name>
</gene>
<dbReference type="PANTHER" id="PTHR30026">
    <property type="entry name" value="OUTER MEMBRANE PROTEIN TOLC"/>
    <property type="match status" value="1"/>
</dbReference>
<keyword evidence="5" id="KW-0812">Transmembrane</keyword>
<sequence length="452" mass="50722">MKYRIAFLSTLIMLMLSHNVFANKADILTLEEAITAAIKQDPWLKGSQYREDALLSNSVSASSLPDPVVSIGLANLPTDGFAFDQEPMTQLKAGVSQMFPRGDSLDIKRKQLEELAKQHPIMRKDRIAKTTLAVSLKWLEIYRAQQTISLIEQDRALFEQLGDVAQASYSSAVGKVRQQDIVRAQLELTRLDDRLTKLHSQKEQALAELLEWLSDDTAWTSNQMRYRQMVSLPAATPSIKPLYVDAEQALNSHDAQSLANLLVAHPYVLAIEQKIRASKTGIDLAKQQYKPQWGVNASYAYRADDQLERSRADFISVGISFDVPLFTSNKQDQDVSAAISQTEAIKTEKRLAIRSLLSQLQSAYAAHLRLLQRETLYQTDILVQMSEQAEASLTAYTNDDGDFAEVVRARIADLNARIDALNIDIDLLKSRSQLNYFFSDGQDVTHRIGDNS</sequence>
<dbReference type="Gene3D" id="1.20.1600.10">
    <property type="entry name" value="Outer membrane efflux proteins (OEP)"/>
    <property type="match status" value="1"/>
</dbReference>
<feature type="signal peptide" evidence="9">
    <location>
        <begin position="1"/>
        <end position="22"/>
    </location>
</feature>
<proteinExistence type="inferred from homology"/>
<evidence type="ECO:0000256" key="7">
    <source>
        <dbReference type="ARBA" id="ARBA00023237"/>
    </source>
</evidence>
<dbReference type="GO" id="GO:0009279">
    <property type="term" value="C:cell outer membrane"/>
    <property type="evidence" value="ECO:0007669"/>
    <property type="project" value="UniProtKB-SubCell"/>
</dbReference>
<dbReference type="GO" id="GO:0015562">
    <property type="term" value="F:efflux transmembrane transporter activity"/>
    <property type="evidence" value="ECO:0007669"/>
    <property type="project" value="InterPro"/>
</dbReference>
<evidence type="ECO:0000256" key="8">
    <source>
        <dbReference type="SAM" id="Coils"/>
    </source>
</evidence>
<dbReference type="Proteomes" id="UP001249020">
    <property type="component" value="Unassembled WGS sequence"/>
</dbReference>
<dbReference type="GO" id="GO:1990281">
    <property type="term" value="C:efflux pump complex"/>
    <property type="evidence" value="ECO:0007669"/>
    <property type="project" value="TreeGrafter"/>
</dbReference>
<dbReference type="GO" id="GO:0015288">
    <property type="term" value="F:porin activity"/>
    <property type="evidence" value="ECO:0007669"/>
    <property type="project" value="TreeGrafter"/>
</dbReference>
<evidence type="ECO:0000256" key="4">
    <source>
        <dbReference type="ARBA" id="ARBA00022452"/>
    </source>
</evidence>
<evidence type="ECO:0000256" key="2">
    <source>
        <dbReference type="ARBA" id="ARBA00007613"/>
    </source>
</evidence>
<name>A0AAW8QWK6_9ALTE</name>
<feature type="coiled-coil region" evidence="8">
    <location>
        <begin position="404"/>
        <end position="431"/>
    </location>
</feature>
<dbReference type="SUPFAM" id="SSF56954">
    <property type="entry name" value="Outer membrane efflux proteins (OEP)"/>
    <property type="match status" value="1"/>
</dbReference>
<accession>A0AAW8QWK6</accession>
<comment type="similarity">
    <text evidence="2">Belongs to the outer membrane factor (OMF) (TC 1.B.17) family.</text>
</comment>
<reference evidence="10 11" key="1">
    <citation type="submission" date="2023-09" db="EMBL/GenBank/DDBJ databases">
        <authorList>
            <person name="Rey-Velasco X."/>
        </authorList>
    </citation>
    <scope>NUCLEOTIDE SEQUENCE [LARGE SCALE GENOMIC DNA]</scope>
    <source>
        <strain evidence="10 11">W409</strain>
    </source>
</reference>
<dbReference type="EMBL" id="JAVRIE010000001">
    <property type="protein sequence ID" value="MDT0581471.1"/>
    <property type="molecule type" value="Genomic_DNA"/>
</dbReference>
<dbReference type="PANTHER" id="PTHR30026:SF20">
    <property type="entry name" value="OUTER MEMBRANE PROTEIN TOLC"/>
    <property type="match status" value="1"/>
</dbReference>
<keyword evidence="7" id="KW-0998">Cell outer membrane</keyword>
<evidence type="ECO:0000256" key="1">
    <source>
        <dbReference type="ARBA" id="ARBA00004442"/>
    </source>
</evidence>
<dbReference type="InterPro" id="IPR051906">
    <property type="entry name" value="TolC-like"/>
</dbReference>
<comment type="caution">
    <text evidence="10">The sequence shown here is derived from an EMBL/GenBank/DDBJ whole genome shotgun (WGS) entry which is preliminary data.</text>
</comment>
<keyword evidence="9" id="KW-0732">Signal</keyword>
<evidence type="ECO:0000256" key="6">
    <source>
        <dbReference type="ARBA" id="ARBA00023136"/>
    </source>
</evidence>
<feature type="coiled-coil region" evidence="8">
    <location>
        <begin position="181"/>
        <end position="208"/>
    </location>
</feature>
<evidence type="ECO:0000256" key="9">
    <source>
        <dbReference type="SAM" id="SignalP"/>
    </source>
</evidence>
<comment type="subcellular location">
    <subcellularLocation>
        <location evidence="1">Cell outer membrane</location>
    </subcellularLocation>
</comment>
<dbReference type="InterPro" id="IPR003423">
    <property type="entry name" value="OMP_efflux"/>
</dbReference>
<keyword evidence="8" id="KW-0175">Coiled coil</keyword>
<dbReference type="AlphaFoldDB" id="A0AAW8QWK6"/>
<keyword evidence="11" id="KW-1185">Reference proteome</keyword>
<dbReference type="Pfam" id="PF02321">
    <property type="entry name" value="OEP"/>
    <property type="match status" value="1"/>
</dbReference>
<feature type="chain" id="PRO_5043387221" evidence="9">
    <location>
        <begin position="23"/>
        <end position="452"/>
    </location>
</feature>
<keyword evidence="3" id="KW-0813">Transport</keyword>
<keyword evidence="4" id="KW-1134">Transmembrane beta strand</keyword>
<evidence type="ECO:0000256" key="5">
    <source>
        <dbReference type="ARBA" id="ARBA00022692"/>
    </source>
</evidence>